<dbReference type="GO" id="GO:0016747">
    <property type="term" value="F:acyltransferase activity, transferring groups other than amino-acyl groups"/>
    <property type="evidence" value="ECO:0007669"/>
    <property type="project" value="InterPro"/>
</dbReference>
<accession>A0AA95NDK6</accession>
<dbReference type="KEGG" id="pais:PFX98_15180"/>
<dbReference type="PROSITE" id="PS51186">
    <property type="entry name" value="GNAT"/>
    <property type="match status" value="1"/>
</dbReference>
<dbReference type="InterPro" id="IPR016181">
    <property type="entry name" value="Acyl_CoA_acyltransferase"/>
</dbReference>
<keyword evidence="2" id="KW-0012">Acyltransferase</keyword>
<dbReference type="CDD" id="cd04301">
    <property type="entry name" value="NAT_SF"/>
    <property type="match status" value="1"/>
</dbReference>
<reference evidence="2" key="1">
    <citation type="submission" date="2023-01" db="EMBL/GenBank/DDBJ databases">
        <title>Whole genome sequence of Paucibacter sp. S2-9 isolated from pond sediment.</title>
        <authorList>
            <person name="Jung J.Y."/>
        </authorList>
    </citation>
    <scope>NUCLEOTIDE SEQUENCE</scope>
    <source>
        <strain evidence="2">S2-9</strain>
    </source>
</reference>
<organism evidence="2 3">
    <name type="scientific">Paucibacter sediminis</name>
    <dbReference type="NCBI Taxonomy" id="3019553"/>
    <lineage>
        <taxon>Bacteria</taxon>
        <taxon>Pseudomonadati</taxon>
        <taxon>Pseudomonadota</taxon>
        <taxon>Betaproteobacteria</taxon>
        <taxon>Burkholderiales</taxon>
        <taxon>Sphaerotilaceae</taxon>
        <taxon>Roseateles</taxon>
    </lineage>
</organism>
<evidence type="ECO:0000313" key="2">
    <source>
        <dbReference type="EMBL" id="WIT10259.1"/>
    </source>
</evidence>
<dbReference type="PANTHER" id="PTHR43328">
    <property type="entry name" value="ACETYLTRANSFERASE-RELATED"/>
    <property type="match status" value="1"/>
</dbReference>
<proteinExistence type="predicted"/>
<keyword evidence="3" id="KW-1185">Reference proteome</keyword>
<dbReference type="InterPro" id="IPR000182">
    <property type="entry name" value="GNAT_dom"/>
</dbReference>
<name>A0AA95NDK6_9BURK</name>
<sequence>MPLTLRRALPSDASAVMQFMREPEVYAGLLQLPYPTEELWRQRLLETSAPGKSDINLVAELDGKVLGMAGLHPAGLALRRRHVMSLGISVASAAQGQGIGRALMDALIDYADNWGQVLRIELGVYADNTRAIRLYERCGFQHEGRMRAYALRDGQYVDSLAMARLHPRPPTWA</sequence>
<evidence type="ECO:0000313" key="3">
    <source>
        <dbReference type="Proteomes" id="UP001177769"/>
    </source>
</evidence>
<evidence type="ECO:0000259" key="1">
    <source>
        <dbReference type="PROSITE" id="PS51186"/>
    </source>
</evidence>
<keyword evidence="2" id="KW-0808">Transferase</keyword>
<gene>
    <name evidence="2" type="ORF">PFX98_15180</name>
</gene>
<dbReference type="AlphaFoldDB" id="A0AA95NDK6"/>
<dbReference type="PANTHER" id="PTHR43328:SF1">
    <property type="entry name" value="N-ACETYLTRANSFERASE DOMAIN-CONTAINING PROTEIN"/>
    <property type="match status" value="1"/>
</dbReference>
<dbReference type="EC" id="2.3.1.-" evidence="2"/>
<dbReference type="Gene3D" id="3.40.630.30">
    <property type="match status" value="1"/>
</dbReference>
<dbReference type="Pfam" id="PF00583">
    <property type="entry name" value="Acetyltransf_1"/>
    <property type="match status" value="1"/>
</dbReference>
<dbReference type="PROSITE" id="PS50890">
    <property type="entry name" value="PUA"/>
    <property type="match status" value="1"/>
</dbReference>
<dbReference type="Proteomes" id="UP001177769">
    <property type="component" value="Chromosome"/>
</dbReference>
<dbReference type="SUPFAM" id="SSF55729">
    <property type="entry name" value="Acyl-CoA N-acyltransferases (Nat)"/>
    <property type="match status" value="1"/>
</dbReference>
<feature type="domain" description="N-acetyltransferase" evidence="1">
    <location>
        <begin position="3"/>
        <end position="167"/>
    </location>
</feature>
<protein>
    <submittedName>
        <fullName evidence="2">GNAT family N-acetyltransferase</fullName>
        <ecNumber evidence="2">2.3.1.-</ecNumber>
    </submittedName>
</protein>
<dbReference type="RefSeq" id="WP_285231328.1">
    <property type="nucleotide sequence ID" value="NZ_CP116346.1"/>
</dbReference>
<dbReference type="EMBL" id="CP116346">
    <property type="protein sequence ID" value="WIT10259.1"/>
    <property type="molecule type" value="Genomic_DNA"/>
</dbReference>